<dbReference type="OrthoDB" id="1924946at2759"/>
<dbReference type="Pfam" id="PF04450">
    <property type="entry name" value="BSP"/>
    <property type="match status" value="1"/>
</dbReference>
<dbReference type="AlphaFoldDB" id="A0A8T2G7K3"/>
<dbReference type="PANTHER" id="PTHR33321:SF3">
    <property type="entry name" value="OS05G0582000 PROTEIN"/>
    <property type="match status" value="1"/>
</dbReference>
<dbReference type="PANTHER" id="PTHR33321">
    <property type="match status" value="1"/>
</dbReference>
<reference evidence="1 2" key="1">
    <citation type="submission" date="2020-12" db="EMBL/GenBank/DDBJ databases">
        <title>Concerted genomic and epigenomic changes stabilize Arabidopsis allopolyploids.</title>
        <authorList>
            <person name="Chen Z."/>
        </authorList>
    </citation>
    <scope>NUCLEOTIDE SEQUENCE [LARGE SCALE GENOMIC DNA]</scope>
    <source>
        <strain evidence="1">As9502</strain>
        <tissue evidence="1">Leaf</tissue>
    </source>
</reference>
<name>A0A8T2G7K3_ARASU</name>
<protein>
    <submittedName>
        <fullName evidence="1">Protein family basic secretory protein</fullName>
    </submittedName>
</protein>
<dbReference type="EMBL" id="JAEFBJ010000002">
    <property type="protein sequence ID" value="KAG7644088.1"/>
    <property type="molecule type" value="Genomic_DNA"/>
</dbReference>
<evidence type="ECO:0000313" key="2">
    <source>
        <dbReference type="Proteomes" id="UP000694251"/>
    </source>
</evidence>
<dbReference type="Proteomes" id="UP000694251">
    <property type="component" value="Chromosome 2"/>
</dbReference>
<accession>A0A8T2G7K3</accession>
<sequence length="279" mass="31520">MVSMTDQTLLQPFLAKLTTKGLPSESDSGIILRLFSLLLVGAISLWANHEASKGFSISIINDAKDSPSGKRFALFFESDDTAVRILLDASFFVERFLYEGVPHRLRKPVNHVNVRFCGNSSDRVDRFSVTSGASHGEYVIRLSSSLTERNKFSNAVESALRRSMVRIWLWGDESGASPELVAGMVEYLAVESRKRRHFEKFGGNWKDKEESKKSVYVVSLLDYCGRRSEGFIRRLNHGMRLRWDDRTVDLASSGACGSRKDVLRELKMDDSGLIIERRT</sequence>
<organism evidence="1 2">
    <name type="scientific">Arabidopsis suecica</name>
    <name type="common">Swedish thale-cress</name>
    <name type="synonym">Cardaminopsis suecica</name>
    <dbReference type="NCBI Taxonomy" id="45249"/>
    <lineage>
        <taxon>Eukaryota</taxon>
        <taxon>Viridiplantae</taxon>
        <taxon>Streptophyta</taxon>
        <taxon>Embryophyta</taxon>
        <taxon>Tracheophyta</taxon>
        <taxon>Spermatophyta</taxon>
        <taxon>Magnoliopsida</taxon>
        <taxon>eudicotyledons</taxon>
        <taxon>Gunneridae</taxon>
        <taxon>Pentapetalae</taxon>
        <taxon>rosids</taxon>
        <taxon>malvids</taxon>
        <taxon>Brassicales</taxon>
        <taxon>Brassicaceae</taxon>
        <taxon>Camelineae</taxon>
        <taxon>Arabidopsis</taxon>
    </lineage>
</organism>
<keyword evidence="2" id="KW-1185">Reference proteome</keyword>
<dbReference type="InterPro" id="IPR007541">
    <property type="entry name" value="Uncharacterised_BSP"/>
</dbReference>
<comment type="caution">
    <text evidence="1">The sequence shown here is derived from an EMBL/GenBank/DDBJ whole genome shotgun (WGS) entry which is preliminary data.</text>
</comment>
<gene>
    <name evidence="1" type="ORF">ISN44_As02g038210</name>
</gene>
<evidence type="ECO:0000313" key="1">
    <source>
        <dbReference type="EMBL" id="KAG7644088.1"/>
    </source>
</evidence>
<proteinExistence type="predicted"/>